<dbReference type="EC" id="2.1.1.56" evidence="1"/>
<dbReference type="AlphaFoldDB" id="A0A6A0A6D7"/>
<dbReference type="Proteomes" id="UP000485058">
    <property type="component" value="Unassembled WGS sequence"/>
</dbReference>
<evidence type="ECO:0000259" key="8">
    <source>
        <dbReference type="PROSITE" id="PS51562"/>
    </source>
</evidence>
<reference evidence="9 10" key="1">
    <citation type="submission" date="2020-02" db="EMBL/GenBank/DDBJ databases">
        <title>Draft genome sequence of Haematococcus lacustris strain NIES-144.</title>
        <authorList>
            <person name="Morimoto D."/>
            <person name="Nakagawa S."/>
            <person name="Yoshida T."/>
            <person name="Sawayama S."/>
        </authorList>
    </citation>
    <scope>NUCLEOTIDE SEQUENCE [LARGE SCALE GENOMIC DNA]</scope>
    <source>
        <strain evidence="9 10">NIES-144</strain>
    </source>
</reference>
<dbReference type="InterPro" id="IPR004971">
    <property type="entry name" value="mRNA_G-N7_MeTrfase_dom"/>
</dbReference>
<dbReference type="CDD" id="cd02440">
    <property type="entry name" value="AdoMet_MTases"/>
    <property type="match status" value="1"/>
</dbReference>
<evidence type="ECO:0000313" key="9">
    <source>
        <dbReference type="EMBL" id="GFH28096.1"/>
    </source>
</evidence>
<evidence type="ECO:0000256" key="3">
    <source>
        <dbReference type="ARBA" id="ARBA00022679"/>
    </source>
</evidence>
<dbReference type="GO" id="GO:0005634">
    <property type="term" value="C:nucleus"/>
    <property type="evidence" value="ECO:0007669"/>
    <property type="project" value="TreeGrafter"/>
</dbReference>
<comment type="catalytic activity">
    <reaction evidence="7">
        <text>a 5'-end (5'-triphosphoguanosine)-ribonucleoside in mRNA + S-adenosyl-L-methionine = a 5'-end (N(7)-methyl 5'-triphosphoguanosine)-ribonucleoside in mRNA + S-adenosyl-L-homocysteine</text>
        <dbReference type="Rhea" id="RHEA:67008"/>
        <dbReference type="Rhea" id="RHEA-COMP:17166"/>
        <dbReference type="Rhea" id="RHEA-COMP:17167"/>
        <dbReference type="ChEBI" id="CHEBI:57856"/>
        <dbReference type="ChEBI" id="CHEBI:59789"/>
        <dbReference type="ChEBI" id="CHEBI:156461"/>
        <dbReference type="ChEBI" id="CHEBI:167617"/>
        <dbReference type="EC" id="2.1.1.56"/>
    </reaction>
</comment>
<feature type="domain" description="MRNA cap 0 methyltransferase" evidence="8">
    <location>
        <begin position="1"/>
        <end position="175"/>
    </location>
</feature>
<dbReference type="PANTHER" id="PTHR12189:SF2">
    <property type="entry name" value="MRNA CAP GUANINE-N7 METHYLTRANSFERASE"/>
    <property type="match status" value="1"/>
</dbReference>
<sequence>MVRLQLKYVRGVDISEAEVKEAARRWREHEPRAQEAARRHKVEQLYADFQVEEHLGEAEFDGEGPYDVVTCMFAMHYFYDMESRLRMFLRNVSQNLKPGGLFIATLPDGHRIMWHTRQAGAFNSRMLRLVKDWQGTEHQVDSPFGNRYFFAMTDTVTAGAGSSEGSYEFLTFKTP</sequence>
<dbReference type="Gene3D" id="3.40.50.150">
    <property type="entry name" value="Vaccinia Virus protein VP39"/>
    <property type="match status" value="1"/>
</dbReference>
<dbReference type="GO" id="GO:0004482">
    <property type="term" value="F:mRNA 5'-cap (guanine-N7-)-methyltransferase activity"/>
    <property type="evidence" value="ECO:0007669"/>
    <property type="project" value="UniProtKB-EC"/>
</dbReference>
<dbReference type="GO" id="GO:0003723">
    <property type="term" value="F:RNA binding"/>
    <property type="evidence" value="ECO:0007669"/>
    <property type="project" value="UniProtKB-KW"/>
</dbReference>
<keyword evidence="6" id="KW-0507">mRNA processing</keyword>
<organism evidence="9 10">
    <name type="scientific">Haematococcus lacustris</name>
    <name type="common">Green alga</name>
    <name type="synonym">Haematococcus pluvialis</name>
    <dbReference type="NCBI Taxonomy" id="44745"/>
    <lineage>
        <taxon>Eukaryota</taxon>
        <taxon>Viridiplantae</taxon>
        <taxon>Chlorophyta</taxon>
        <taxon>core chlorophytes</taxon>
        <taxon>Chlorophyceae</taxon>
        <taxon>CS clade</taxon>
        <taxon>Chlamydomonadales</taxon>
        <taxon>Haematococcaceae</taxon>
        <taxon>Haematococcus</taxon>
    </lineage>
</organism>
<dbReference type="EMBL" id="BLLF01003740">
    <property type="protein sequence ID" value="GFH28096.1"/>
    <property type="molecule type" value="Genomic_DNA"/>
</dbReference>
<evidence type="ECO:0000256" key="4">
    <source>
        <dbReference type="ARBA" id="ARBA00022691"/>
    </source>
</evidence>
<evidence type="ECO:0000256" key="5">
    <source>
        <dbReference type="ARBA" id="ARBA00022884"/>
    </source>
</evidence>
<feature type="non-terminal residue" evidence="9">
    <location>
        <position position="1"/>
    </location>
</feature>
<proteinExistence type="predicted"/>
<evidence type="ECO:0000256" key="7">
    <source>
        <dbReference type="ARBA" id="ARBA00044712"/>
    </source>
</evidence>
<dbReference type="SUPFAM" id="SSF53335">
    <property type="entry name" value="S-adenosyl-L-methionine-dependent methyltransferases"/>
    <property type="match status" value="1"/>
</dbReference>
<dbReference type="InterPro" id="IPR039753">
    <property type="entry name" value="RG7MT1"/>
</dbReference>
<name>A0A6A0A6D7_HAELA</name>
<evidence type="ECO:0000256" key="6">
    <source>
        <dbReference type="ARBA" id="ARBA00023042"/>
    </source>
</evidence>
<keyword evidence="6" id="KW-0506">mRNA capping</keyword>
<dbReference type="Pfam" id="PF03291">
    <property type="entry name" value="mRNA_G-N7_MeTrfase"/>
    <property type="match status" value="1"/>
</dbReference>
<keyword evidence="4" id="KW-0949">S-adenosyl-L-methionine</keyword>
<keyword evidence="2 9" id="KW-0489">Methyltransferase</keyword>
<evidence type="ECO:0000313" key="10">
    <source>
        <dbReference type="Proteomes" id="UP000485058"/>
    </source>
</evidence>
<comment type="caution">
    <text evidence="9">The sequence shown here is derived from an EMBL/GenBank/DDBJ whole genome shotgun (WGS) entry which is preliminary data.</text>
</comment>
<keyword evidence="5" id="KW-0694">RNA-binding</keyword>
<dbReference type="InterPro" id="IPR029063">
    <property type="entry name" value="SAM-dependent_MTases_sf"/>
</dbReference>
<protein>
    <recommendedName>
        <fullName evidence="1">mRNA (guanine-N(7))-methyltransferase</fullName>
        <ecNumber evidence="1">2.1.1.56</ecNumber>
    </recommendedName>
</protein>
<keyword evidence="10" id="KW-1185">Reference proteome</keyword>
<feature type="non-terminal residue" evidence="9">
    <location>
        <position position="175"/>
    </location>
</feature>
<accession>A0A6A0A6D7</accession>
<evidence type="ECO:0000256" key="2">
    <source>
        <dbReference type="ARBA" id="ARBA00022603"/>
    </source>
</evidence>
<gene>
    <name evidence="9" type="ORF">HaLaN_26526</name>
</gene>
<dbReference type="PROSITE" id="PS51562">
    <property type="entry name" value="RNA_CAP0_MT"/>
    <property type="match status" value="1"/>
</dbReference>
<dbReference type="PANTHER" id="PTHR12189">
    <property type="entry name" value="MRNA GUANINE-7- METHYLTRANSFERASE"/>
    <property type="match status" value="1"/>
</dbReference>
<keyword evidence="3 9" id="KW-0808">Transferase</keyword>
<evidence type="ECO:0000256" key="1">
    <source>
        <dbReference type="ARBA" id="ARBA00011926"/>
    </source>
</evidence>